<evidence type="ECO:0000313" key="1">
    <source>
        <dbReference type="EMBL" id="GAG80982.1"/>
    </source>
</evidence>
<reference evidence="1" key="1">
    <citation type="journal article" date="2014" name="Front. Microbiol.">
        <title>High frequency of phylogenetically diverse reductive dehalogenase-homologous genes in deep subseafloor sedimentary metagenomes.</title>
        <authorList>
            <person name="Kawai M."/>
            <person name="Futagami T."/>
            <person name="Toyoda A."/>
            <person name="Takaki Y."/>
            <person name="Nishi S."/>
            <person name="Hori S."/>
            <person name="Arai W."/>
            <person name="Tsubouchi T."/>
            <person name="Morono Y."/>
            <person name="Uchiyama I."/>
            <person name="Ito T."/>
            <person name="Fujiyama A."/>
            <person name="Inagaki F."/>
            <person name="Takami H."/>
        </authorList>
    </citation>
    <scope>NUCLEOTIDE SEQUENCE</scope>
    <source>
        <strain evidence="1">Expedition CK06-06</strain>
    </source>
</reference>
<gene>
    <name evidence="1" type="ORF">S01H4_21582</name>
</gene>
<protein>
    <submittedName>
        <fullName evidence="1">Uncharacterized protein</fullName>
    </submittedName>
</protein>
<sequence>MDWSITLEGGLIILGKETTGTVDIPAGDEVIIKSSLIFGIGNTVITVTANDVEETADGLVLLFFVLGV</sequence>
<name>X1BIH9_9ZZZZ</name>
<dbReference type="AlphaFoldDB" id="X1BIH9"/>
<comment type="caution">
    <text evidence="1">The sequence shown here is derived from an EMBL/GenBank/DDBJ whole genome shotgun (WGS) entry which is preliminary data.</text>
</comment>
<organism evidence="1">
    <name type="scientific">marine sediment metagenome</name>
    <dbReference type="NCBI Taxonomy" id="412755"/>
    <lineage>
        <taxon>unclassified sequences</taxon>
        <taxon>metagenomes</taxon>
        <taxon>ecological metagenomes</taxon>
    </lineage>
</organism>
<accession>X1BIH9</accession>
<dbReference type="EMBL" id="BART01009788">
    <property type="protein sequence ID" value="GAG80982.1"/>
    <property type="molecule type" value="Genomic_DNA"/>
</dbReference>
<proteinExistence type="predicted"/>